<dbReference type="InterPro" id="IPR027417">
    <property type="entry name" value="P-loop_NTPase"/>
</dbReference>
<dbReference type="GeneID" id="106807402"/>
<dbReference type="InterPro" id="IPR003593">
    <property type="entry name" value="AAA+_ATPase"/>
</dbReference>
<dbReference type="RefSeq" id="XP_014665205.1">
    <property type="nucleotide sequence ID" value="XM_014809719.1"/>
</dbReference>
<feature type="transmembrane region" description="Helical" evidence="9">
    <location>
        <begin position="498"/>
        <end position="519"/>
    </location>
</feature>
<feature type="transmembrane region" description="Helical" evidence="9">
    <location>
        <begin position="605"/>
        <end position="627"/>
    </location>
</feature>
<dbReference type="Pfam" id="PF19055">
    <property type="entry name" value="ABC2_membrane_7"/>
    <property type="match status" value="1"/>
</dbReference>
<evidence type="ECO:0000256" key="2">
    <source>
        <dbReference type="ARBA" id="ARBA00005814"/>
    </source>
</evidence>
<evidence type="ECO:0000256" key="5">
    <source>
        <dbReference type="ARBA" id="ARBA00022741"/>
    </source>
</evidence>
<dbReference type="CDD" id="cd03213">
    <property type="entry name" value="ABCG_EPDR"/>
    <property type="match status" value="1"/>
</dbReference>
<protein>
    <submittedName>
        <fullName evidence="12">ATP-binding cassette sub-family G member 4-like</fullName>
    </submittedName>
</protein>
<dbReference type="PROSITE" id="PS00211">
    <property type="entry name" value="ABC_TRANSPORTER_1"/>
    <property type="match status" value="1"/>
</dbReference>
<evidence type="ECO:0000256" key="8">
    <source>
        <dbReference type="ARBA" id="ARBA00023136"/>
    </source>
</evidence>
<keyword evidence="7 9" id="KW-1133">Transmembrane helix</keyword>
<dbReference type="PANTHER" id="PTHR48041:SF78">
    <property type="entry name" value="ABC TRANSPORTER EXPRESSED IN TRACHEA, ISOFORM A"/>
    <property type="match status" value="1"/>
</dbReference>
<dbReference type="PANTHER" id="PTHR48041">
    <property type="entry name" value="ABC TRANSPORTER G FAMILY MEMBER 28"/>
    <property type="match status" value="1"/>
</dbReference>
<dbReference type="SMART" id="SM00382">
    <property type="entry name" value="AAA"/>
    <property type="match status" value="1"/>
</dbReference>
<name>A0ABM1DZ34_PRICU</name>
<dbReference type="PROSITE" id="PS50893">
    <property type="entry name" value="ABC_TRANSPORTER_2"/>
    <property type="match status" value="1"/>
</dbReference>
<evidence type="ECO:0000256" key="1">
    <source>
        <dbReference type="ARBA" id="ARBA00004141"/>
    </source>
</evidence>
<comment type="subcellular location">
    <subcellularLocation>
        <location evidence="1">Membrane</location>
        <topology evidence="1">Multi-pass membrane protein</topology>
    </subcellularLocation>
</comment>
<gene>
    <name evidence="12" type="primary">LOC106807402</name>
</gene>
<keyword evidence="6" id="KW-0067">ATP-binding</keyword>
<evidence type="ECO:0000256" key="4">
    <source>
        <dbReference type="ARBA" id="ARBA00022692"/>
    </source>
</evidence>
<keyword evidence="8 9" id="KW-0472">Membrane</keyword>
<reference evidence="12" key="1">
    <citation type="submission" date="2025-08" db="UniProtKB">
        <authorList>
            <consortium name="RefSeq"/>
        </authorList>
    </citation>
    <scope>IDENTIFICATION</scope>
</reference>
<dbReference type="Gene3D" id="3.40.50.300">
    <property type="entry name" value="P-loop containing nucleotide triphosphate hydrolases"/>
    <property type="match status" value="1"/>
</dbReference>
<dbReference type="Pfam" id="PF01061">
    <property type="entry name" value="ABC2_membrane"/>
    <property type="match status" value="1"/>
</dbReference>
<evidence type="ECO:0000313" key="12">
    <source>
        <dbReference type="RefSeq" id="XP_014665205.1"/>
    </source>
</evidence>
<keyword evidence="5" id="KW-0547">Nucleotide-binding</keyword>
<feature type="transmembrane region" description="Helical" evidence="9">
    <location>
        <begin position="695"/>
        <end position="717"/>
    </location>
</feature>
<keyword evidence="4 9" id="KW-0812">Transmembrane</keyword>
<evidence type="ECO:0000256" key="7">
    <source>
        <dbReference type="ARBA" id="ARBA00022989"/>
    </source>
</evidence>
<evidence type="ECO:0000256" key="3">
    <source>
        <dbReference type="ARBA" id="ARBA00022448"/>
    </source>
</evidence>
<dbReference type="InterPro" id="IPR003439">
    <property type="entry name" value="ABC_transporter-like_ATP-bd"/>
</dbReference>
<keyword evidence="11" id="KW-1185">Reference proteome</keyword>
<feature type="transmembrane region" description="Helical" evidence="9">
    <location>
        <begin position="466"/>
        <end position="486"/>
    </location>
</feature>
<accession>A0ABM1DZ34</accession>
<evidence type="ECO:0000313" key="11">
    <source>
        <dbReference type="Proteomes" id="UP000695022"/>
    </source>
</evidence>
<evidence type="ECO:0000256" key="9">
    <source>
        <dbReference type="SAM" id="Phobius"/>
    </source>
</evidence>
<evidence type="ECO:0000256" key="6">
    <source>
        <dbReference type="ARBA" id="ARBA00022840"/>
    </source>
</evidence>
<dbReference type="InterPro" id="IPR050352">
    <property type="entry name" value="ABCG_transporters"/>
</dbReference>
<feature type="transmembrane region" description="Helical" evidence="9">
    <location>
        <begin position="576"/>
        <end position="599"/>
    </location>
</feature>
<keyword evidence="3" id="KW-0813">Transport</keyword>
<dbReference type="SUPFAM" id="SSF52540">
    <property type="entry name" value="P-loop containing nucleoside triphosphate hydrolases"/>
    <property type="match status" value="1"/>
</dbReference>
<evidence type="ECO:0000259" key="10">
    <source>
        <dbReference type="PROSITE" id="PS50893"/>
    </source>
</evidence>
<organism evidence="11 12">
    <name type="scientific">Priapulus caudatus</name>
    <name type="common">Priapulid worm</name>
    <dbReference type="NCBI Taxonomy" id="37621"/>
    <lineage>
        <taxon>Eukaryota</taxon>
        <taxon>Metazoa</taxon>
        <taxon>Ecdysozoa</taxon>
        <taxon>Scalidophora</taxon>
        <taxon>Priapulida</taxon>
        <taxon>Priapulimorpha</taxon>
        <taxon>Priapulimorphida</taxon>
        <taxon>Priapulidae</taxon>
        <taxon>Priapulus</taxon>
    </lineage>
</organism>
<proteinExistence type="inferred from homology"/>
<dbReference type="InterPro" id="IPR017871">
    <property type="entry name" value="ABC_transporter-like_CS"/>
</dbReference>
<comment type="similarity">
    <text evidence="2">Belongs to the ABC transporter superfamily. ABCG family. Eye pigment precursor importer (TC 3.A.1.204) subfamily.</text>
</comment>
<dbReference type="InterPro" id="IPR043926">
    <property type="entry name" value="ABCG_dom"/>
</dbReference>
<feature type="domain" description="ABC transporter" evidence="10">
    <location>
        <begin position="91"/>
        <end position="331"/>
    </location>
</feature>
<dbReference type="Pfam" id="PF00005">
    <property type="entry name" value="ABC_tran"/>
    <property type="match status" value="1"/>
</dbReference>
<dbReference type="InterPro" id="IPR013525">
    <property type="entry name" value="ABC2_TM"/>
</dbReference>
<dbReference type="Proteomes" id="UP000695022">
    <property type="component" value="Unplaced"/>
</dbReference>
<sequence>MNEQRMLLANGRNGYLKVEEEDMAELLTIQIHMAQKNAEKDSEQLTAVVTTPEKCSGAANSTNPLPLKKVENMDQETWQCLKLNKRGPVNVDFRNITYSVPEGIRKKGYKTILKGISGECNSGELTAIMGPSGAGKSTLLNILTGYRTSSVSGNIMINKKNRDLRSFRKMSCYIMQDNHLLPHLSVMESMMVSANLKLPQSMKSDQKLKIVLEIMGTLGLSECKNTRTCRLSGGQRKRLSIAQELVNNPPVMFFDEPTSGLDSSSCFQCIALLKSLALGGRTIICTIHQPSAKLFEMFNKLYILADGQCIYKGKTKGLIPFLKSESLECPAYHNPADFVIEVACGEYGEYVPKLVVAIKGDKQDQFQNGDHKPINSDSYSGLSDLAMGKELPYMRETDIVDTICDTKVQLNGKGVCGTETTKDQDDEDAKLLPPHLHTFETSCWTQFCVLFVRTFWSIMRDETLTLLRFVSCVVVGVTIGLLYFGIGNDAGKVFNNCGSLFFGLLFIMFTSLMPTVLTFPLEMNVFVKEHLNYWYSLKAYYLAKTMADLPFQIIVPIVYASITYWMTAQPNDLQRFLLFLALITLTALVSQALGLLIAAGCTLQVAVFLGPITAIPILLFSGFFVSFKTIPKYLQWLSYMSYVRYSFEGTLLALYGNGRELLDCDETEETKRIQCMHYRDPKNILEDMDVDGGDIYVDFLVLLLIFALLRLGAYIVLRWKLRMTK</sequence>